<dbReference type="RefSeq" id="WP_276647805.1">
    <property type="nucleotide sequence ID" value="NZ_JAAYSM010000163.1"/>
</dbReference>
<keyword evidence="5 6" id="KW-0378">Hydrolase</keyword>
<evidence type="ECO:0000256" key="6">
    <source>
        <dbReference type="RuleBase" id="RU362042"/>
    </source>
</evidence>
<evidence type="ECO:0000313" key="9">
    <source>
        <dbReference type="Proteomes" id="UP000541058"/>
    </source>
</evidence>
<evidence type="ECO:0000256" key="4">
    <source>
        <dbReference type="ARBA" id="ARBA00013208"/>
    </source>
</evidence>
<evidence type="ECO:0000313" key="8">
    <source>
        <dbReference type="EMBL" id="NLJ18253.1"/>
    </source>
</evidence>
<comment type="subcellular location">
    <subcellularLocation>
        <location evidence="2">Cell membrane</location>
        <topology evidence="2">Single-pass type II membrane protein</topology>
    </subcellularLocation>
    <subcellularLocation>
        <location evidence="6">Membrane</location>
        <topology evidence="6">Single-pass type II membrane protein</topology>
    </subcellularLocation>
</comment>
<dbReference type="EMBL" id="JAAYSM010000163">
    <property type="protein sequence ID" value="NLJ18253.1"/>
    <property type="molecule type" value="Genomic_DNA"/>
</dbReference>
<evidence type="ECO:0000256" key="1">
    <source>
        <dbReference type="ARBA" id="ARBA00000677"/>
    </source>
</evidence>
<dbReference type="Gene3D" id="2.10.109.10">
    <property type="entry name" value="Umud Fragment, subunit A"/>
    <property type="match status" value="1"/>
</dbReference>
<evidence type="ECO:0000256" key="5">
    <source>
        <dbReference type="ARBA" id="ARBA00022801"/>
    </source>
</evidence>
<dbReference type="PRINTS" id="PR00727">
    <property type="entry name" value="LEADERPTASE"/>
</dbReference>
<dbReference type="Pfam" id="PF10502">
    <property type="entry name" value="Peptidase_S26"/>
    <property type="match status" value="1"/>
</dbReference>
<dbReference type="PANTHER" id="PTHR43390:SF1">
    <property type="entry name" value="CHLOROPLAST PROCESSING PEPTIDASE"/>
    <property type="match status" value="1"/>
</dbReference>
<dbReference type="NCBIfam" id="TIGR02227">
    <property type="entry name" value="sigpep_I_bact"/>
    <property type="match status" value="1"/>
</dbReference>
<dbReference type="PANTHER" id="PTHR43390">
    <property type="entry name" value="SIGNAL PEPTIDASE I"/>
    <property type="match status" value="1"/>
</dbReference>
<dbReference type="Proteomes" id="UP000541058">
    <property type="component" value="Unassembled WGS sequence"/>
</dbReference>
<keyword evidence="6" id="KW-0645">Protease</keyword>
<comment type="caution">
    <text evidence="8">The sequence shown here is derived from an EMBL/GenBank/DDBJ whole genome shotgun (WGS) entry which is preliminary data.</text>
</comment>
<dbReference type="InterPro" id="IPR036286">
    <property type="entry name" value="LexA/Signal_pep-like_sf"/>
</dbReference>
<dbReference type="AlphaFoldDB" id="A0A7X8H015"/>
<organism evidence="8 9">
    <name type="scientific">Globicatella sulfidifaciens</name>
    <dbReference type="NCBI Taxonomy" id="136093"/>
    <lineage>
        <taxon>Bacteria</taxon>
        <taxon>Bacillati</taxon>
        <taxon>Bacillota</taxon>
        <taxon>Bacilli</taxon>
        <taxon>Lactobacillales</taxon>
        <taxon>Aerococcaceae</taxon>
        <taxon>Globicatella</taxon>
    </lineage>
</organism>
<dbReference type="InterPro" id="IPR019533">
    <property type="entry name" value="Peptidase_S26"/>
</dbReference>
<accession>A0A7X8H015</accession>
<dbReference type="CDD" id="cd06530">
    <property type="entry name" value="S26_SPase_I"/>
    <property type="match status" value="1"/>
</dbReference>
<comment type="catalytic activity">
    <reaction evidence="1 6">
        <text>Cleavage of hydrophobic, N-terminal signal or leader sequences from secreted and periplasmic proteins.</text>
        <dbReference type="EC" id="3.4.21.89"/>
    </reaction>
</comment>
<dbReference type="GO" id="GO:0006465">
    <property type="term" value="P:signal peptide processing"/>
    <property type="evidence" value="ECO:0007669"/>
    <property type="project" value="InterPro"/>
</dbReference>
<comment type="similarity">
    <text evidence="3 6">Belongs to the peptidase S26 family.</text>
</comment>
<protein>
    <recommendedName>
        <fullName evidence="4 6">Signal peptidase I</fullName>
        <ecNumber evidence="4 6">3.4.21.89</ecNumber>
    </recommendedName>
</protein>
<name>A0A7X8H015_9LACT</name>
<reference evidence="8 9" key="1">
    <citation type="journal article" date="2020" name="Biotechnol. Biofuels">
        <title>New insights from the biogas microbiome by comprehensive genome-resolved metagenomics of nearly 1600 species originating from multiple anaerobic digesters.</title>
        <authorList>
            <person name="Campanaro S."/>
            <person name="Treu L."/>
            <person name="Rodriguez-R L.M."/>
            <person name="Kovalovszki A."/>
            <person name="Ziels R.M."/>
            <person name="Maus I."/>
            <person name="Zhu X."/>
            <person name="Kougias P.G."/>
            <person name="Basile A."/>
            <person name="Luo G."/>
            <person name="Schluter A."/>
            <person name="Konstantinidis K.T."/>
            <person name="Angelidaki I."/>
        </authorList>
    </citation>
    <scope>NUCLEOTIDE SEQUENCE [LARGE SCALE GENOMIC DNA]</scope>
    <source>
        <strain evidence="8">AS23ysBPME_34</strain>
    </source>
</reference>
<dbReference type="InterPro" id="IPR019757">
    <property type="entry name" value="Pept_S26A_signal_pept_1_Lys-AS"/>
</dbReference>
<proteinExistence type="inferred from homology"/>
<gene>
    <name evidence="8" type="primary">lepB</name>
    <name evidence="8" type="ORF">GX355_05270</name>
</gene>
<dbReference type="GO" id="GO:0005886">
    <property type="term" value="C:plasma membrane"/>
    <property type="evidence" value="ECO:0007669"/>
    <property type="project" value="UniProtKB-SubCell"/>
</dbReference>
<evidence type="ECO:0000259" key="7">
    <source>
        <dbReference type="Pfam" id="PF10502"/>
    </source>
</evidence>
<dbReference type="PROSITE" id="PS00760">
    <property type="entry name" value="SPASE_I_2"/>
    <property type="match status" value="1"/>
</dbReference>
<dbReference type="SUPFAM" id="SSF51306">
    <property type="entry name" value="LexA/Signal peptidase"/>
    <property type="match status" value="1"/>
</dbReference>
<evidence type="ECO:0000256" key="3">
    <source>
        <dbReference type="ARBA" id="ARBA00009370"/>
    </source>
</evidence>
<dbReference type="EC" id="3.4.21.89" evidence="4 6"/>
<dbReference type="GO" id="GO:0004252">
    <property type="term" value="F:serine-type endopeptidase activity"/>
    <property type="evidence" value="ECO:0007669"/>
    <property type="project" value="InterPro"/>
</dbReference>
<evidence type="ECO:0000256" key="2">
    <source>
        <dbReference type="ARBA" id="ARBA00004401"/>
    </source>
</evidence>
<dbReference type="GO" id="GO:0009003">
    <property type="term" value="F:signal peptidase activity"/>
    <property type="evidence" value="ECO:0007669"/>
    <property type="project" value="UniProtKB-EC"/>
</dbReference>
<sequence length="166" mass="18837">MKQRKRFILLAFIILLVGASSYLFSFYRIFGNDMAPNIQQGSYVVSYYTQSIKTGDVIAYQRDNKIYVKRVLGLPGQKVDMDQSGNLFVDDQFVSEPYIEKLSLHPLSVSLPLEVTDGSYFVLGDNRAEAMDSRLDLVGLVKKEEILGKVVFNVFPFESFGLIRSK</sequence>
<dbReference type="InterPro" id="IPR000223">
    <property type="entry name" value="Pept_S26A_signal_pept_1"/>
</dbReference>
<feature type="domain" description="Peptidase S26" evidence="7">
    <location>
        <begin position="9"/>
        <end position="154"/>
    </location>
</feature>